<accession>A0A372LKM8</accession>
<dbReference type="InterPro" id="IPR016164">
    <property type="entry name" value="FAD-linked_Oxase-like_C"/>
</dbReference>
<dbReference type="Proteomes" id="UP000262939">
    <property type="component" value="Unassembled WGS sequence"/>
</dbReference>
<organism evidence="6 7">
    <name type="scientific">Peribacillus glennii</name>
    <dbReference type="NCBI Taxonomy" id="2303991"/>
    <lineage>
        <taxon>Bacteria</taxon>
        <taxon>Bacillati</taxon>
        <taxon>Bacillota</taxon>
        <taxon>Bacilli</taxon>
        <taxon>Bacillales</taxon>
        <taxon>Bacillaceae</taxon>
        <taxon>Peribacillus</taxon>
    </lineage>
</organism>
<gene>
    <name evidence="6" type="ORF">D0466_00650</name>
</gene>
<dbReference type="InterPro" id="IPR006094">
    <property type="entry name" value="Oxid_FAD_bind_N"/>
</dbReference>
<dbReference type="EMBL" id="QVTD01000001">
    <property type="protein sequence ID" value="RFU66659.1"/>
    <property type="molecule type" value="Genomic_DNA"/>
</dbReference>
<dbReference type="PANTHER" id="PTHR11748:SF103">
    <property type="entry name" value="GLYCOLATE OXIDASE SUBUNIT GLCE"/>
    <property type="match status" value="1"/>
</dbReference>
<evidence type="ECO:0000256" key="4">
    <source>
        <dbReference type="ARBA" id="ARBA00023002"/>
    </source>
</evidence>
<dbReference type="GO" id="GO:0071949">
    <property type="term" value="F:FAD binding"/>
    <property type="evidence" value="ECO:0007669"/>
    <property type="project" value="InterPro"/>
</dbReference>
<dbReference type="RefSeq" id="WP_117320630.1">
    <property type="nucleotide sequence ID" value="NZ_QVTD01000001.1"/>
</dbReference>
<evidence type="ECO:0000256" key="2">
    <source>
        <dbReference type="ARBA" id="ARBA00022630"/>
    </source>
</evidence>
<comment type="cofactor">
    <cofactor evidence="1">
        <name>FAD</name>
        <dbReference type="ChEBI" id="CHEBI:57692"/>
    </cofactor>
</comment>
<dbReference type="InterPro" id="IPR004113">
    <property type="entry name" value="FAD-bd_oxidored_4_C"/>
</dbReference>
<dbReference type="InterPro" id="IPR016166">
    <property type="entry name" value="FAD-bd_PCMH"/>
</dbReference>
<proteinExistence type="predicted"/>
<keyword evidence="4" id="KW-0560">Oxidoreductase</keyword>
<evidence type="ECO:0000313" key="7">
    <source>
        <dbReference type="Proteomes" id="UP000262939"/>
    </source>
</evidence>
<name>A0A372LKM8_9BACI</name>
<dbReference type="InterPro" id="IPR036318">
    <property type="entry name" value="FAD-bd_PCMH-like_sf"/>
</dbReference>
<evidence type="ECO:0000313" key="6">
    <source>
        <dbReference type="EMBL" id="RFU66659.1"/>
    </source>
</evidence>
<sequence length="441" mass="47949">MITADLLTGLQSFLPQDQVIEGGKQSHPLGNSGQVTVFPKSEEEIASVLKYANDNGKTIYVEGAGTKKGFGGLTESADILLSLAEYKGIVEHVPGDMTLTVKAGTCFAELQDYLAQYKQKIALDPFVPESSTIGGIIASNESGPKRLGYGSARDAVIGLRIVYPDGKVIRAGGKVVKNVAGYDMNKLFIGSMGTLGVVSEVTIKLRPLPKYESLILLSFPEGNFEQIRAFAIKLLDSMMEPVSLELMSPSLSERLTGKTRYTLAIGFEDVENSVHYQEEFVRNIQPDNSELEILIKEHAQRFWDNFYSIAPYPAAHGGSKETNAVLKIGVINLDVLNVLKESQILGDSHNLLVEAHGGLGHGLCQVNLKGAGEDVVSAIHEVRDAITKLGGYVVVKHLPFALRKEVSVWGDKPAHFFMLEGIKTKVDPNRILNPKRFVGGI</sequence>
<feature type="domain" description="FAD-binding PCMH-type" evidence="5">
    <location>
        <begin position="29"/>
        <end position="208"/>
    </location>
</feature>
<keyword evidence="3" id="KW-0274">FAD</keyword>
<dbReference type="PROSITE" id="PS51387">
    <property type="entry name" value="FAD_PCMH"/>
    <property type="match status" value="1"/>
</dbReference>
<protein>
    <submittedName>
        <fullName evidence="6">FAD-binding oxidoreductase</fullName>
    </submittedName>
</protein>
<dbReference type="GO" id="GO:0016491">
    <property type="term" value="F:oxidoreductase activity"/>
    <property type="evidence" value="ECO:0007669"/>
    <property type="project" value="UniProtKB-KW"/>
</dbReference>
<keyword evidence="7" id="KW-1185">Reference proteome</keyword>
<dbReference type="SUPFAM" id="SSF56176">
    <property type="entry name" value="FAD-binding/transporter-associated domain-like"/>
    <property type="match status" value="1"/>
</dbReference>
<dbReference type="OrthoDB" id="9767256at2"/>
<dbReference type="Pfam" id="PF02913">
    <property type="entry name" value="FAD-oxidase_C"/>
    <property type="match status" value="1"/>
</dbReference>
<evidence type="ECO:0000256" key="3">
    <source>
        <dbReference type="ARBA" id="ARBA00022827"/>
    </source>
</evidence>
<evidence type="ECO:0000256" key="1">
    <source>
        <dbReference type="ARBA" id="ARBA00001974"/>
    </source>
</evidence>
<dbReference type="SUPFAM" id="SSF55103">
    <property type="entry name" value="FAD-linked oxidases, C-terminal domain"/>
    <property type="match status" value="1"/>
</dbReference>
<dbReference type="AlphaFoldDB" id="A0A372LKM8"/>
<dbReference type="Pfam" id="PF01565">
    <property type="entry name" value="FAD_binding_4"/>
    <property type="match status" value="1"/>
</dbReference>
<dbReference type="Gene3D" id="3.30.465.10">
    <property type="match status" value="1"/>
</dbReference>
<dbReference type="PANTHER" id="PTHR11748">
    <property type="entry name" value="D-LACTATE DEHYDROGENASE"/>
    <property type="match status" value="1"/>
</dbReference>
<comment type="caution">
    <text evidence="6">The sequence shown here is derived from an EMBL/GenBank/DDBJ whole genome shotgun (WGS) entry which is preliminary data.</text>
</comment>
<dbReference type="InterPro" id="IPR016169">
    <property type="entry name" value="FAD-bd_PCMH_sub2"/>
</dbReference>
<reference evidence="6 7" key="1">
    <citation type="submission" date="2018-08" db="EMBL/GenBank/DDBJ databases">
        <title>Bacillus chawlae sp. nov., Bacillus glennii sp. nov., and Bacillus saganii sp. nov. Isolated from the Vehicle Assembly Building at Kennedy Space Center where the Viking Spacecraft were Assembled.</title>
        <authorList>
            <person name="Seuylemezian A."/>
            <person name="Vaishampayan P."/>
        </authorList>
    </citation>
    <scope>NUCLEOTIDE SEQUENCE [LARGE SCALE GENOMIC DNA]</scope>
    <source>
        <strain evidence="6 7">V44-8</strain>
    </source>
</reference>
<keyword evidence="2" id="KW-0285">Flavoprotein</keyword>
<evidence type="ECO:0000259" key="5">
    <source>
        <dbReference type="PROSITE" id="PS51387"/>
    </source>
</evidence>